<organism evidence="4 5">
    <name type="scientific">Kribbella pratensis</name>
    <dbReference type="NCBI Taxonomy" id="2512112"/>
    <lineage>
        <taxon>Bacteria</taxon>
        <taxon>Bacillati</taxon>
        <taxon>Actinomycetota</taxon>
        <taxon>Actinomycetes</taxon>
        <taxon>Propionibacteriales</taxon>
        <taxon>Kribbellaceae</taxon>
        <taxon>Kribbella</taxon>
    </lineage>
</organism>
<dbReference type="Proteomes" id="UP000295060">
    <property type="component" value="Unassembled WGS sequence"/>
</dbReference>
<evidence type="ECO:0000313" key="4">
    <source>
        <dbReference type="EMBL" id="TDW94440.1"/>
    </source>
</evidence>
<keyword evidence="2" id="KW-0472">Membrane</keyword>
<feature type="transmembrane region" description="Helical" evidence="2">
    <location>
        <begin position="21"/>
        <end position="43"/>
    </location>
</feature>
<comment type="caution">
    <text evidence="4">The sequence shown here is derived from an EMBL/GenBank/DDBJ whole genome shotgun (WGS) entry which is preliminary data.</text>
</comment>
<protein>
    <recommendedName>
        <fullName evidence="3">ARB-07466-like C-terminal domain-containing protein</fullName>
    </recommendedName>
</protein>
<reference evidence="4 5" key="1">
    <citation type="submission" date="2019-03" db="EMBL/GenBank/DDBJ databases">
        <title>Genomic Encyclopedia of Type Strains, Phase III (KMG-III): the genomes of soil and plant-associated and newly described type strains.</title>
        <authorList>
            <person name="Whitman W."/>
        </authorList>
    </citation>
    <scope>NUCLEOTIDE SEQUENCE [LARGE SCALE GENOMIC DNA]</scope>
    <source>
        <strain evidence="4 5">VKMAc-2574</strain>
    </source>
</reference>
<evidence type="ECO:0000259" key="3">
    <source>
        <dbReference type="Pfam" id="PF26571"/>
    </source>
</evidence>
<gene>
    <name evidence="4" type="ORF">EV137_1747</name>
</gene>
<keyword evidence="5" id="KW-1185">Reference proteome</keyword>
<feature type="domain" description="ARB-07466-like C-terminal" evidence="3">
    <location>
        <begin position="263"/>
        <end position="363"/>
    </location>
</feature>
<evidence type="ECO:0000313" key="5">
    <source>
        <dbReference type="Proteomes" id="UP000295060"/>
    </source>
</evidence>
<dbReference type="InterPro" id="IPR058593">
    <property type="entry name" value="ARB_07466-like_C"/>
</dbReference>
<evidence type="ECO:0000256" key="1">
    <source>
        <dbReference type="SAM" id="MobiDB-lite"/>
    </source>
</evidence>
<keyword evidence="2" id="KW-1133">Transmembrane helix</keyword>
<dbReference type="EMBL" id="SODU01000001">
    <property type="protein sequence ID" value="TDW94440.1"/>
    <property type="molecule type" value="Genomic_DNA"/>
</dbReference>
<sequence length="383" mass="39943">MFMDRGAGGVFGSSASKLLGLKALGAMAVVGLMSFVLIVPFGAGGDRFLASCPPGSGGSRVDDPPADAPVRARQVAFAKIIDGVAVARGLPGRATLVALMTALQESGLENIDYGDRDSVGLFQQRPSAGWGTVEQILDPTYAAEAFFGGANPPSPPGLVDIDGWPSMSFTEAAQAVQVSAFPDAYARHERTARQIAVEAGIDLERTGDPYAGRSGPKPTVGPSQPTDVDDNCDGGGGLIEGRPINGVWPPQTASVTDPTGTGGLVTQRTAAWVAQARAALANPPMSCWDAHVWNPTSDHPKGKACDVFVGGDSRRSAPARAKGDRIANWAIQTAGTTGLHYLIWYGKIWSARTGQWKPYNGGGVYDPSDATGGHYDHVHVSLY</sequence>
<feature type="region of interest" description="Disordered" evidence="1">
    <location>
        <begin position="199"/>
        <end position="228"/>
    </location>
</feature>
<accession>A0ABY2FMT3</accession>
<dbReference type="Pfam" id="PF26571">
    <property type="entry name" value="VldE"/>
    <property type="match status" value="1"/>
</dbReference>
<evidence type="ECO:0000256" key="2">
    <source>
        <dbReference type="SAM" id="Phobius"/>
    </source>
</evidence>
<keyword evidence="2" id="KW-0812">Transmembrane</keyword>
<name>A0ABY2FMT3_9ACTN</name>
<proteinExistence type="predicted"/>